<feature type="non-terminal residue" evidence="1">
    <location>
        <position position="1"/>
    </location>
</feature>
<protein>
    <submittedName>
        <fullName evidence="1">6378_t:CDS:1</fullName>
    </submittedName>
</protein>
<dbReference type="Proteomes" id="UP000789702">
    <property type="component" value="Unassembled WGS sequence"/>
</dbReference>
<organism evidence="1 2">
    <name type="scientific">Dentiscutata heterogama</name>
    <dbReference type="NCBI Taxonomy" id="1316150"/>
    <lineage>
        <taxon>Eukaryota</taxon>
        <taxon>Fungi</taxon>
        <taxon>Fungi incertae sedis</taxon>
        <taxon>Mucoromycota</taxon>
        <taxon>Glomeromycotina</taxon>
        <taxon>Glomeromycetes</taxon>
        <taxon>Diversisporales</taxon>
        <taxon>Gigasporaceae</taxon>
        <taxon>Dentiscutata</taxon>
    </lineage>
</organism>
<reference evidence="1" key="1">
    <citation type="submission" date="2021-06" db="EMBL/GenBank/DDBJ databases">
        <authorList>
            <person name="Kallberg Y."/>
            <person name="Tangrot J."/>
            <person name="Rosling A."/>
        </authorList>
    </citation>
    <scope>NUCLEOTIDE SEQUENCE</scope>
    <source>
        <strain evidence="1">IL203A</strain>
    </source>
</reference>
<comment type="caution">
    <text evidence="1">The sequence shown here is derived from an EMBL/GenBank/DDBJ whole genome shotgun (WGS) entry which is preliminary data.</text>
</comment>
<keyword evidence="2" id="KW-1185">Reference proteome</keyword>
<dbReference type="EMBL" id="CAJVPU010019721">
    <property type="protein sequence ID" value="CAG8673224.1"/>
    <property type="molecule type" value="Genomic_DNA"/>
</dbReference>
<proteinExistence type="predicted"/>
<evidence type="ECO:0000313" key="2">
    <source>
        <dbReference type="Proteomes" id="UP000789702"/>
    </source>
</evidence>
<gene>
    <name evidence="1" type="ORF">DHETER_LOCUS10280</name>
</gene>
<name>A0ACA9NSU5_9GLOM</name>
<evidence type="ECO:0000313" key="1">
    <source>
        <dbReference type="EMBL" id="CAG8673224.1"/>
    </source>
</evidence>
<sequence>KDVLKAVKSIKKSNEDKNVHKSEVKTTPESAKKKRNNKKDSRNDLCSLSIETSSQQQDT</sequence>
<accession>A0ACA9NSU5</accession>